<sequence length="18" mass="2302">MLFDLKFLYFQYNCFIPV</sequence>
<dbReference type="EMBL" id="GBRH01240439">
    <property type="protein sequence ID" value="JAD57456.1"/>
    <property type="molecule type" value="Transcribed_RNA"/>
</dbReference>
<reference evidence="1" key="2">
    <citation type="journal article" date="2015" name="Data Brief">
        <title>Shoot transcriptome of the giant reed, Arundo donax.</title>
        <authorList>
            <person name="Barrero R.A."/>
            <person name="Guerrero F.D."/>
            <person name="Moolhuijzen P."/>
            <person name="Goolsby J.A."/>
            <person name="Tidwell J."/>
            <person name="Bellgard S.E."/>
            <person name="Bellgard M.I."/>
        </authorList>
    </citation>
    <scope>NUCLEOTIDE SEQUENCE</scope>
    <source>
        <tissue evidence="1">Shoot tissue taken approximately 20 cm above the soil surface</tissue>
    </source>
</reference>
<dbReference type="AlphaFoldDB" id="A0A0A9B253"/>
<accession>A0A0A9B253</accession>
<organism evidence="1">
    <name type="scientific">Arundo donax</name>
    <name type="common">Giant reed</name>
    <name type="synonym">Donax arundinaceus</name>
    <dbReference type="NCBI Taxonomy" id="35708"/>
    <lineage>
        <taxon>Eukaryota</taxon>
        <taxon>Viridiplantae</taxon>
        <taxon>Streptophyta</taxon>
        <taxon>Embryophyta</taxon>
        <taxon>Tracheophyta</taxon>
        <taxon>Spermatophyta</taxon>
        <taxon>Magnoliopsida</taxon>
        <taxon>Liliopsida</taxon>
        <taxon>Poales</taxon>
        <taxon>Poaceae</taxon>
        <taxon>PACMAD clade</taxon>
        <taxon>Arundinoideae</taxon>
        <taxon>Arundineae</taxon>
        <taxon>Arundo</taxon>
    </lineage>
</organism>
<proteinExistence type="predicted"/>
<name>A0A0A9B253_ARUDO</name>
<evidence type="ECO:0000313" key="1">
    <source>
        <dbReference type="EMBL" id="JAD57456.1"/>
    </source>
</evidence>
<reference evidence="1" key="1">
    <citation type="submission" date="2014-09" db="EMBL/GenBank/DDBJ databases">
        <authorList>
            <person name="Magalhaes I.L.F."/>
            <person name="Oliveira U."/>
            <person name="Santos F.R."/>
            <person name="Vidigal T.H.D.A."/>
            <person name="Brescovit A.D."/>
            <person name="Santos A.J."/>
        </authorList>
    </citation>
    <scope>NUCLEOTIDE SEQUENCE</scope>
    <source>
        <tissue evidence="1">Shoot tissue taken approximately 20 cm above the soil surface</tissue>
    </source>
</reference>
<protein>
    <submittedName>
        <fullName evidence="1">Uncharacterized protein</fullName>
    </submittedName>
</protein>